<gene>
    <name evidence="8" type="primary">LOC105365917</name>
</gene>
<evidence type="ECO:0000313" key="7">
    <source>
        <dbReference type="Proteomes" id="UP000695007"/>
    </source>
</evidence>
<dbReference type="CDD" id="cd07042">
    <property type="entry name" value="STAS_SulP_like_sulfate_transporter"/>
    <property type="match status" value="1"/>
</dbReference>
<dbReference type="GO" id="GO:0016020">
    <property type="term" value="C:membrane"/>
    <property type="evidence" value="ECO:0007669"/>
    <property type="project" value="UniProtKB-SubCell"/>
</dbReference>
<feature type="transmembrane region" description="Helical" evidence="5">
    <location>
        <begin position="468"/>
        <end position="496"/>
    </location>
</feature>
<evidence type="ECO:0000313" key="8">
    <source>
        <dbReference type="RefSeq" id="XP_011502509.1"/>
    </source>
</evidence>
<dbReference type="GO" id="GO:0055085">
    <property type="term" value="P:transmembrane transport"/>
    <property type="evidence" value="ECO:0007669"/>
    <property type="project" value="InterPro"/>
</dbReference>
<evidence type="ECO:0000256" key="2">
    <source>
        <dbReference type="ARBA" id="ARBA00022692"/>
    </source>
</evidence>
<dbReference type="InterPro" id="IPR036513">
    <property type="entry name" value="STAS_dom_sf"/>
</dbReference>
<reference evidence="8" key="1">
    <citation type="submission" date="2025-08" db="UniProtKB">
        <authorList>
            <consortium name="RefSeq"/>
        </authorList>
    </citation>
    <scope>IDENTIFICATION</scope>
</reference>
<feature type="transmembrane region" description="Helical" evidence="5">
    <location>
        <begin position="401"/>
        <end position="423"/>
    </location>
</feature>
<dbReference type="InterPro" id="IPR002645">
    <property type="entry name" value="STAS_dom"/>
</dbReference>
<feature type="transmembrane region" description="Helical" evidence="5">
    <location>
        <begin position="429"/>
        <end position="447"/>
    </location>
</feature>
<dbReference type="Pfam" id="PF00916">
    <property type="entry name" value="Sulfate_transp"/>
    <property type="match status" value="1"/>
</dbReference>
<dbReference type="GeneID" id="105365917"/>
<feature type="transmembrane region" description="Helical" evidence="5">
    <location>
        <begin position="335"/>
        <end position="358"/>
    </location>
</feature>
<feature type="transmembrane region" description="Helical" evidence="5">
    <location>
        <begin position="251"/>
        <end position="269"/>
    </location>
</feature>
<feature type="transmembrane region" description="Helical" evidence="5">
    <location>
        <begin position="170"/>
        <end position="189"/>
    </location>
</feature>
<dbReference type="Gene3D" id="3.30.750.24">
    <property type="entry name" value="STAS domain"/>
    <property type="match status" value="1"/>
</dbReference>
<feature type="transmembrane region" description="Helical" evidence="5">
    <location>
        <begin position="281"/>
        <end position="301"/>
    </location>
</feature>
<dbReference type="Pfam" id="PF01740">
    <property type="entry name" value="STAS"/>
    <property type="match status" value="1"/>
</dbReference>
<evidence type="ECO:0000256" key="5">
    <source>
        <dbReference type="SAM" id="Phobius"/>
    </source>
</evidence>
<keyword evidence="7" id="KW-1185">Reference proteome</keyword>
<feature type="transmembrane region" description="Helical" evidence="5">
    <location>
        <begin position="370"/>
        <end position="389"/>
    </location>
</feature>
<dbReference type="PROSITE" id="PS50801">
    <property type="entry name" value="STAS"/>
    <property type="match status" value="1"/>
</dbReference>
<feature type="transmembrane region" description="Helical" evidence="5">
    <location>
        <begin position="99"/>
        <end position="115"/>
    </location>
</feature>
<dbReference type="PANTHER" id="PTHR11814">
    <property type="entry name" value="SULFATE TRANSPORTER"/>
    <property type="match status" value="1"/>
</dbReference>
<comment type="subcellular location">
    <subcellularLocation>
        <location evidence="1">Membrane</location>
        <topology evidence="1">Multi-pass membrane protein</topology>
    </subcellularLocation>
</comment>
<dbReference type="InterPro" id="IPR001902">
    <property type="entry name" value="SLC26A/SulP_fam"/>
</dbReference>
<keyword evidence="2 5" id="KW-0812">Transmembrane</keyword>
<proteinExistence type="predicted"/>
<name>A0AAJ6YQT3_9HYME</name>
<evidence type="ECO:0000256" key="4">
    <source>
        <dbReference type="ARBA" id="ARBA00023136"/>
    </source>
</evidence>
<sequence>MSAIMSEVVVRRPIYKQDDLNKFGLYSNPKKMLSTKITNYLQKIKPTSYIKDIIPIIRWLPEYHWKHDLFGDLIAGITVAVMHIPQGMAYAILGNVPPIIGIYMAFFPVLVYSIFGTSRHNSMGTFAVICMMVGKVVLSHTSTLHVDINNSTTSIWNSDLFERTSSISQIEIATAVTFMVAIMQLAMYFLRLGIISSLLSEALISGFTTAAAVHVLTSQIKDLFGLKLCKRSGVFKVLLIYYDIFTNIDNVNIIAMIISGVTITIIIFNNKVLKPRLSKRCLFPMPIEMILIIFGTIISIYFKLENVYNIITVGNIPVGFPKPKIPPMELLPSIILDSFVITMVSYTITMSMALTFAQKLNYDVNSNQELIALGLGNLIGSFFSCMPFCSSLSRSLIQQTVGGRTQVASLFSCGILLFVLLWIGPCFEALPRCVLASIIVVALKGMLMQVKDFIRFLRLSDTDATIWMATFLTAIIFDIEYGLLIGALLCLTNLLVLSCRPYVCGLALLPGTEYYLDFRRFKGTERIPGLKIFHYAGGLNFVSRQNFKKDLSKITGVIPYKVLYQGGKINDSHQFVATEKLKILILDFSSLIHIDIAGVETLYEIVDDYIKIDVFVYIAGCSGPVYEIIQKYNILESKQDVLTLFPSINDAVKFAQYKNHIPSVPIWTTTQIPKEENYTSRLLPIDYFTNLKYSNMDSEHNQRIKNKRQEHRRLTYQYGTFIEEHNKICNI</sequence>
<dbReference type="RefSeq" id="XP_011502509.1">
    <property type="nucleotide sequence ID" value="XM_011504207.1"/>
</dbReference>
<dbReference type="SUPFAM" id="SSF52091">
    <property type="entry name" value="SpoIIaa-like"/>
    <property type="match status" value="1"/>
</dbReference>
<protein>
    <submittedName>
        <fullName evidence="8">Solute carrier family 26 member 10-like</fullName>
    </submittedName>
</protein>
<dbReference type="KEGG" id="csol:105365917"/>
<organism evidence="7 8">
    <name type="scientific">Ceratosolen solmsi marchali</name>
    <dbReference type="NCBI Taxonomy" id="326594"/>
    <lineage>
        <taxon>Eukaryota</taxon>
        <taxon>Metazoa</taxon>
        <taxon>Ecdysozoa</taxon>
        <taxon>Arthropoda</taxon>
        <taxon>Hexapoda</taxon>
        <taxon>Insecta</taxon>
        <taxon>Pterygota</taxon>
        <taxon>Neoptera</taxon>
        <taxon>Endopterygota</taxon>
        <taxon>Hymenoptera</taxon>
        <taxon>Apocrita</taxon>
        <taxon>Proctotrupomorpha</taxon>
        <taxon>Chalcidoidea</taxon>
        <taxon>Agaonidae</taxon>
        <taxon>Agaoninae</taxon>
        <taxon>Ceratosolen</taxon>
    </lineage>
</organism>
<dbReference type="AlphaFoldDB" id="A0AAJ6YQT3"/>
<evidence type="ECO:0000256" key="3">
    <source>
        <dbReference type="ARBA" id="ARBA00022989"/>
    </source>
</evidence>
<evidence type="ECO:0000256" key="1">
    <source>
        <dbReference type="ARBA" id="ARBA00004141"/>
    </source>
</evidence>
<dbReference type="InterPro" id="IPR011547">
    <property type="entry name" value="SLC26A/SulP_dom"/>
</dbReference>
<feature type="transmembrane region" description="Helical" evidence="5">
    <location>
        <begin position="195"/>
        <end position="216"/>
    </location>
</feature>
<dbReference type="Proteomes" id="UP000695007">
    <property type="component" value="Unplaced"/>
</dbReference>
<keyword evidence="3 5" id="KW-1133">Transmembrane helix</keyword>
<feature type="domain" description="STAS" evidence="6">
    <location>
        <begin position="520"/>
        <end position="655"/>
    </location>
</feature>
<accession>A0AAJ6YQT3</accession>
<keyword evidence="4 5" id="KW-0472">Membrane</keyword>
<dbReference type="NCBIfam" id="TIGR00815">
    <property type="entry name" value="sulP"/>
    <property type="match status" value="1"/>
</dbReference>
<evidence type="ECO:0000259" key="6">
    <source>
        <dbReference type="PROSITE" id="PS50801"/>
    </source>
</evidence>